<gene>
    <name evidence="1" type="ORF">Asalp_24610</name>
</gene>
<evidence type="ECO:0000313" key="2">
    <source>
        <dbReference type="Proteomes" id="UP000222916"/>
    </source>
</evidence>
<evidence type="ECO:0000313" key="1">
    <source>
        <dbReference type="EMBL" id="ATP09608.1"/>
    </source>
</evidence>
<dbReference type="EMBL" id="CP022426">
    <property type="protein sequence ID" value="ATP09608.1"/>
    <property type="molecule type" value="Genomic_DNA"/>
</dbReference>
<accession>A0A2D1QGU4</accession>
<organism evidence="1 2">
    <name type="scientific">Aeromonas salmonicida subsp. pectinolytica 34mel</name>
    <dbReference type="NCBI Taxonomy" id="1324960"/>
    <lineage>
        <taxon>Bacteria</taxon>
        <taxon>Pseudomonadati</taxon>
        <taxon>Pseudomonadota</taxon>
        <taxon>Gammaproteobacteria</taxon>
        <taxon>Aeromonadales</taxon>
        <taxon>Aeromonadaceae</taxon>
        <taxon>Aeromonas</taxon>
    </lineage>
</organism>
<proteinExistence type="predicted"/>
<name>A0A2D1QGU4_AERSA</name>
<sequence length="85" mass="9720">MRGPRQLTAGPALWDEGFWFRRQHDGIDNLWLVCVDPVSQRRGVAEGRAFIRVGPAVMAKGIKCEACRVIRMSQRQESLDRQKNP</sequence>
<dbReference type="Proteomes" id="UP000222916">
    <property type="component" value="Chromosome"/>
</dbReference>
<protein>
    <submittedName>
        <fullName evidence="1">Uncharacterized protein</fullName>
    </submittedName>
</protein>
<dbReference type="AlphaFoldDB" id="A0A2D1QGU4"/>
<reference evidence="2" key="1">
    <citation type="journal article" date="2018" name="BMC Genomics">
        <title>The complete and fully assembled genome sequence of Aeromonas salmonicida subsp. pectinolytica and its comparative analysis with other Aeromonas species: investigation of the mobilome in environmental and pathogenic strains.</title>
        <authorList>
            <person name="Pfeiffer F."/>
            <person name="Zamora-Lagos M.A."/>
            <person name="Blettinger M."/>
            <person name="Yeroslaviz A."/>
            <person name="Dahl A."/>
            <person name="Gruber S."/>
            <person name="Habermann B.H."/>
        </authorList>
    </citation>
    <scope>NUCLEOTIDE SEQUENCE [LARGE SCALE GENOMIC DNA]</scope>
    <source>
        <strain evidence="2">34mel</strain>
    </source>
</reference>